<reference evidence="2" key="1">
    <citation type="journal article" date="2020" name="mSystems">
        <title>Genome- and Community-Level Interaction Insights into Carbon Utilization and Element Cycling Functions of Hydrothermarchaeota in Hydrothermal Sediment.</title>
        <authorList>
            <person name="Zhou Z."/>
            <person name="Liu Y."/>
            <person name="Xu W."/>
            <person name="Pan J."/>
            <person name="Luo Z.H."/>
            <person name="Li M."/>
        </authorList>
    </citation>
    <scope>NUCLEOTIDE SEQUENCE [LARGE SCALE GENOMIC DNA]</scope>
    <source>
        <strain evidence="2">SpSt-508</strain>
    </source>
</reference>
<feature type="compositionally biased region" description="Polar residues" evidence="1">
    <location>
        <begin position="173"/>
        <end position="182"/>
    </location>
</feature>
<sequence length="188" mass="19218">MSVGIVWGALPAAAQPVTVQQPVVGSFSVNTTVSVPDRGGVHLGSVNAAAAGRTVLGPLPSGPSVGLQTRGSSVSTTVFIHDLRAMDEALLTSRPGEQAESPWAQRLAERRSLPSPAVAAQATPSPSRAGQWEALAQQAESRGKPQVALVYWRLAAKEGSERAAARLTAATRQPLSAPSTGNVAAAGK</sequence>
<comment type="caution">
    <text evidence="2">The sequence shown here is derived from an EMBL/GenBank/DDBJ whole genome shotgun (WGS) entry which is preliminary data.</text>
</comment>
<evidence type="ECO:0000313" key="2">
    <source>
        <dbReference type="EMBL" id="HGT39988.1"/>
    </source>
</evidence>
<accession>A0A7C4QS32</accession>
<feature type="region of interest" description="Disordered" evidence="1">
    <location>
        <begin position="165"/>
        <end position="188"/>
    </location>
</feature>
<protein>
    <submittedName>
        <fullName evidence="2">Uncharacterized protein</fullName>
    </submittedName>
</protein>
<proteinExistence type="predicted"/>
<dbReference type="EMBL" id="DSVQ01000015">
    <property type="protein sequence ID" value="HGT39988.1"/>
    <property type="molecule type" value="Genomic_DNA"/>
</dbReference>
<feature type="region of interest" description="Disordered" evidence="1">
    <location>
        <begin position="92"/>
        <end position="145"/>
    </location>
</feature>
<evidence type="ECO:0000256" key="1">
    <source>
        <dbReference type="SAM" id="MobiDB-lite"/>
    </source>
</evidence>
<dbReference type="AlphaFoldDB" id="A0A7C4QS32"/>
<organism evidence="2">
    <name type="scientific">Schlesneria paludicola</name>
    <dbReference type="NCBI Taxonomy" id="360056"/>
    <lineage>
        <taxon>Bacteria</taxon>
        <taxon>Pseudomonadati</taxon>
        <taxon>Planctomycetota</taxon>
        <taxon>Planctomycetia</taxon>
        <taxon>Planctomycetales</taxon>
        <taxon>Planctomycetaceae</taxon>
        <taxon>Schlesneria</taxon>
    </lineage>
</organism>
<name>A0A7C4QS32_9PLAN</name>
<gene>
    <name evidence="2" type="ORF">ENS64_12110</name>
</gene>